<organism evidence="2 3">
    <name type="scientific">Acrobeloides nanus</name>
    <dbReference type="NCBI Taxonomy" id="290746"/>
    <lineage>
        <taxon>Eukaryota</taxon>
        <taxon>Metazoa</taxon>
        <taxon>Ecdysozoa</taxon>
        <taxon>Nematoda</taxon>
        <taxon>Chromadorea</taxon>
        <taxon>Rhabditida</taxon>
        <taxon>Tylenchina</taxon>
        <taxon>Cephalobomorpha</taxon>
        <taxon>Cephaloboidea</taxon>
        <taxon>Cephalobidae</taxon>
        <taxon>Acrobeloides</taxon>
    </lineage>
</organism>
<evidence type="ECO:0000313" key="2">
    <source>
        <dbReference type="Proteomes" id="UP000887540"/>
    </source>
</evidence>
<dbReference type="Proteomes" id="UP000887540">
    <property type="component" value="Unplaced"/>
</dbReference>
<sequence>MRNVSLFLLVAACLLAITAGDTFQDKLQQVLTKLKKRQAVNDELPPLAHVHSEDCGCQTAAPAPPGGGGGPAPAGNFDAYGMGSNQNMYGYGYEGNKWGSEYRNRQNKYGYQLD</sequence>
<keyword evidence="1" id="KW-0732">Signal</keyword>
<feature type="chain" id="PRO_5036904139" evidence="1">
    <location>
        <begin position="21"/>
        <end position="114"/>
    </location>
</feature>
<reference evidence="3" key="1">
    <citation type="submission" date="2022-11" db="UniProtKB">
        <authorList>
            <consortium name="WormBaseParasite"/>
        </authorList>
    </citation>
    <scope>IDENTIFICATION</scope>
</reference>
<proteinExistence type="predicted"/>
<accession>A0A914E9L4</accession>
<feature type="signal peptide" evidence="1">
    <location>
        <begin position="1"/>
        <end position="20"/>
    </location>
</feature>
<name>A0A914E9L4_9BILA</name>
<evidence type="ECO:0000256" key="1">
    <source>
        <dbReference type="SAM" id="SignalP"/>
    </source>
</evidence>
<keyword evidence="2" id="KW-1185">Reference proteome</keyword>
<protein>
    <submittedName>
        <fullName evidence="3">Uncharacterized protein</fullName>
    </submittedName>
</protein>
<dbReference type="AlphaFoldDB" id="A0A914E9L4"/>
<dbReference type="WBParaSite" id="ACRNAN_scaffold6497.g23154.t1">
    <property type="protein sequence ID" value="ACRNAN_scaffold6497.g23154.t1"/>
    <property type="gene ID" value="ACRNAN_scaffold6497.g23154"/>
</dbReference>
<evidence type="ECO:0000313" key="3">
    <source>
        <dbReference type="WBParaSite" id="ACRNAN_scaffold6497.g23154.t1"/>
    </source>
</evidence>